<evidence type="ECO:0000313" key="4">
    <source>
        <dbReference type="Proteomes" id="UP000481861"/>
    </source>
</evidence>
<sequence length="489" mass="53362">MFTEAGPHAEFHEVPRLVVAVEAVLSPANKQPTSAYRGSDFGAQTGLPECGPMPTHRPPSCDVRQPAPPPLTNESAESTCAQPITRSGDIEYRLNQRVYTNRPPATVEESSDTFAGNFQTTAHVNTISSSLHPARVSMAPRDDKRQKEQENRSGPPQSVSDDDENVMTGYPSERPTGFPLSDGGPPFPPGSQPPWASLASDVPVPSLTFVTSAVSNDRQSTSSEQPASVTSTSSTLTRPEPPSSSTDAEGFGDDSLDDVDGDVAKELQSNHKTRYAMAGVVPVVMIFIIGALVFFCLRSRRRRRERIAFRPRGQHMKTTVQPSMQPYFAPPPIQTQYMAPPSHLPLPVAPTAPQPVILGPISSGNNGTYLTGMDTSDLVSVNDRPVERTGLGDPFADRNSIHEEPPPPYRPRSIVPLSRDTNLREPSLASRAHLFDEQNRPRRSPFEDPRDDDTVSEISGHALRRNHEVMSVVSDLSYQEDPVVGRPRV</sequence>
<feature type="region of interest" description="Disordered" evidence="1">
    <location>
        <begin position="384"/>
        <end position="420"/>
    </location>
</feature>
<feature type="region of interest" description="Disordered" evidence="1">
    <location>
        <begin position="125"/>
        <end position="199"/>
    </location>
</feature>
<dbReference type="EMBL" id="JAADJZ010000006">
    <property type="protein sequence ID" value="KAF2874173.1"/>
    <property type="molecule type" value="Genomic_DNA"/>
</dbReference>
<proteinExistence type="predicted"/>
<accession>A0A7C8IEC4</accession>
<dbReference type="Proteomes" id="UP000481861">
    <property type="component" value="Unassembled WGS sequence"/>
</dbReference>
<feature type="region of interest" description="Disordered" evidence="1">
    <location>
        <begin position="45"/>
        <end position="79"/>
    </location>
</feature>
<name>A0A7C8IEC4_9PLEO</name>
<comment type="caution">
    <text evidence="3">The sequence shown here is derived from an EMBL/GenBank/DDBJ whole genome shotgun (WGS) entry which is preliminary data.</text>
</comment>
<keyword evidence="2" id="KW-0472">Membrane</keyword>
<feature type="compositionally biased region" description="Acidic residues" evidence="1">
    <location>
        <begin position="250"/>
        <end position="260"/>
    </location>
</feature>
<protein>
    <submittedName>
        <fullName evidence="3">Uncharacterized protein</fullName>
    </submittedName>
</protein>
<evidence type="ECO:0000256" key="2">
    <source>
        <dbReference type="SAM" id="Phobius"/>
    </source>
</evidence>
<gene>
    <name evidence="3" type="ORF">BDV95DRAFT_592290</name>
</gene>
<dbReference type="OrthoDB" id="3935400at2759"/>
<keyword evidence="4" id="KW-1185">Reference proteome</keyword>
<feature type="compositionally biased region" description="Basic and acidic residues" evidence="1">
    <location>
        <begin position="395"/>
        <end position="405"/>
    </location>
</feature>
<reference evidence="3 4" key="1">
    <citation type="submission" date="2020-01" db="EMBL/GenBank/DDBJ databases">
        <authorList>
            <consortium name="DOE Joint Genome Institute"/>
            <person name="Haridas S."/>
            <person name="Albert R."/>
            <person name="Binder M."/>
            <person name="Bloem J."/>
            <person name="Labutti K."/>
            <person name="Salamov A."/>
            <person name="Andreopoulos B."/>
            <person name="Baker S.E."/>
            <person name="Barry K."/>
            <person name="Bills G."/>
            <person name="Bluhm B.H."/>
            <person name="Cannon C."/>
            <person name="Castanera R."/>
            <person name="Culley D.E."/>
            <person name="Daum C."/>
            <person name="Ezra D."/>
            <person name="Gonzalez J.B."/>
            <person name="Henrissat B."/>
            <person name="Kuo A."/>
            <person name="Liang C."/>
            <person name="Lipzen A."/>
            <person name="Lutzoni F."/>
            <person name="Magnuson J."/>
            <person name="Mondo S."/>
            <person name="Nolan M."/>
            <person name="Ohm R."/>
            <person name="Pangilinan J."/>
            <person name="Park H.-J.H."/>
            <person name="Ramirez L."/>
            <person name="Alfaro M."/>
            <person name="Sun H."/>
            <person name="Tritt A."/>
            <person name="Yoshinaga Y."/>
            <person name="Zwiers L.-H.L."/>
            <person name="Turgeon B.G."/>
            <person name="Goodwin S.B."/>
            <person name="Spatafora J.W."/>
            <person name="Crous P.W."/>
            <person name="Grigoriev I.V."/>
        </authorList>
    </citation>
    <scope>NUCLEOTIDE SEQUENCE [LARGE SCALE GENOMIC DNA]</scope>
    <source>
        <strain evidence="3 4">CBS 611.86</strain>
    </source>
</reference>
<feature type="region of interest" description="Disordered" evidence="1">
    <location>
        <begin position="213"/>
        <end position="260"/>
    </location>
</feature>
<feature type="compositionally biased region" description="Polar residues" evidence="1">
    <location>
        <begin position="213"/>
        <end position="247"/>
    </location>
</feature>
<keyword evidence="2" id="KW-1133">Transmembrane helix</keyword>
<evidence type="ECO:0000256" key="1">
    <source>
        <dbReference type="SAM" id="MobiDB-lite"/>
    </source>
</evidence>
<feature type="transmembrane region" description="Helical" evidence="2">
    <location>
        <begin position="275"/>
        <end position="297"/>
    </location>
</feature>
<keyword evidence="2" id="KW-0812">Transmembrane</keyword>
<organism evidence="3 4">
    <name type="scientific">Massariosphaeria phaeospora</name>
    <dbReference type="NCBI Taxonomy" id="100035"/>
    <lineage>
        <taxon>Eukaryota</taxon>
        <taxon>Fungi</taxon>
        <taxon>Dikarya</taxon>
        <taxon>Ascomycota</taxon>
        <taxon>Pezizomycotina</taxon>
        <taxon>Dothideomycetes</taxon>
        <taxon>Pleosporomycetidae</taxon>
        <taxon>Pleosporales</taxon>
        <taxon>Pleosporales incertae sedis</taxon>
        <taxon>Massariosphaeria</taxon>
    </lineage>
</organism>
<feature type="compositionally biased region" description="Basic and acidic residues" evidence="1">
    <location>
        <begin position="140"/>
        <end position="151"/>
    </location>
</feature>
<dbReference type="AlphaFoldDB" id="A0A7C8IEC4"/>
<evidence type="ECO:0000313" key="3">
    <source>
        <dbReference type="EMBL" id="KAF2874173.1"/>
    </source>
</evidence>